<dbReference type="PANTHER" id="PTHR43048:SF3">
    <property type="entry name" value="METHYLMALONYL-COA EPIMERASE, MITOCHONDRIAL"/>
    <property type="match status" value="1"/>
</dbReference>
<evidence type="ECO:0000313" key="4">
    <source>
        <dbReference type="Proteomes" id="UP000474758"/>
    </source>
</evidence>
<keyword evidence="1" id="KW-0479">Metal-binding</keyword>
<comment type="caution">
    <text evidence="3">The sequence shown here is derived from an EMBL/GenBank/DDBJ whole genome shotgun (WGS) entry which is preliminary data.</text>
</comment>
<dbReference type="Gene3D" id="3.10.180.10">
    <property type="entry name" value="2,3-Dihydroxybiphenyl 1,2-Dioxygenase, domain 1"/>
    <property type="match status" value="1"/>
</dbReference>
<dbReference type="GO" id="GO:0004493">
    <property type="term" value="F:methylmalonyl-CoA epimerase activity"/>
    <property type="evidence" value="ECO:0007669"/>
    <property type="project" value="TreeGrafter"/>
</dbReference>
<organism evidence="3 4">
    <name type="scientific">Paragemmobacter kunshanensis</name>
    <dbReference type="NCBI Taxonomy" id="2583234"/>
    <lineage>
        <taxon>Bacteria</taxon>
        <taxon>Pseudomonadati</taxon>
        <taxon>Pseudomonadota</taxon>
        <taxon>Alphaproteobacteria</taxon>
        <taxon>Rhodobacterales</taxon>
        <taxon>Paracoccaceae</taxon>
        <taxon>Paragemmobacter</taxon>
    </lineage>
</organism>
<dbReference type="PROSITE" id="PS51819">
    <property type="entry name" value="VOC"/>
    <property type="match status" value="1"/>
</dbReference>
<dbReference type="GO" id="GO:0046872">
    <property type="term" value="F:metal ion binding"/>
    <property type="evidence" value="ECO:0007669"/>
    <property type="project" value="UniProtKB-KW"/>
</dbReference>
<feature type="domain" description="VOC" evidence="2">
    <location>
        <begin position="3"/>
        <end position="118"/>
    </location>
</feature>
<name>A0A6M1TQT4_9RHOB</name>
<protein>
    <recommendedName>
        <fullName evidence="2">VOC domain-containing protein</fullName>
    </recommendedName>
</protein>
<dbReference type="EMBL" id="JAALFE010000020">
    <property type="protein sequence ID" value="NGQ92649.1"/>
    <property type="molecule type" value="Genomic_DNA"/>
</dbReference>
<dbReference type="RefSeq" id="WP_165052531.1">
    <property type="nucleotide sequence ID" value="NZ_JAALFE010000020.1"/>
</dbReference>
<evidence type="ECO:0000256" key="1">
    <source>
        <dbReference type="ARBA" id="ARBA00022723"/>
    </source>
</evidence>
<reference evidence="3 4" key="1">
    <citation type="submission" date="2020-02" db="EMBL/GenBank/DDBJ databases">
        <title>Rhodobacter translucens sp. nov., a novel bacterium isolated from activated sludge.</title>
        <authorList>
            <person name="Liu J."/>
        </authorList>
    </citation>
    <scope>NUCLEOTIDE SEQUENCE [LARGE SCALE GENOMIC DNA]</scope>
    <source>
        <strain evidence="3 4">HX-7-19</strain>
    </source>
</reference>
<dbReference type="Proteomes" id="UP000474758">
    <property type="component" value="Unassembled WGS sequence"/>
</dbReference>
<dbReference type="InterPro" id="IPR037523">
    <property type="entry name" value="VOC_core"/>
</dbReference>
<dbReference type="GO" id="GO:0046491">
    <property type="term" value="P:L-methylmalonyl-CoA metabolic process"/>
    <property type="evidence" value="ECO:0007669"/>
    <property type="project" value="TreeGrafter"/>
</dbReference>
<dbReference type="PANTHER" id="PTHR43048">
    <property type="entry name" value="METHYLMALONYL-COA EPIMERASE"/>
    <property type="match status" value="1"/>
</dbReference>
<accession>A0A6M1TQT4</accession>
<keyword evidence="4" id="KW-1185">Reference proteome</keyword>
<dbReference type="AlphaFoldDB" id="A0A6M1TQT4"/>
<evidence type="ECO:0000259" key="2">
    <source>
        <dbReference type="PROSITE" id="PS51819"/>
    </source>
</evidence>
<evidence type="ECO:0000313" key="3">
    <source>
        <dbReference type="EMBL" id="NGQ92649.1"/>
    </source>
</evidence>
<proteinExistence type="predicted"/>
<dbReference type="InterPro" id="IPR029068">
    <property type="entry name" value="Glyas_Bleomycin-R_OHBP_Dase"/>
</dbReference>
<dbReference type="SUPFAM" id="SSF54593">
    <property type="entry name" value="Glyoxalase/Bleomycin resistance protein/Dihydroxybiphenyl dioxygenase"/>
    <property type="match status" value="1"/>
</dbReference>
<gene>
    <name evidence="3" type="ORF">G5V65_17285</name>
</gene>
<dbReference type="InterPro" id="IPR051785">
    <property type="entry name" value="MMCE/EMCE_epimerase"/>
</dbReference>
<sequence>MARATGIVPELAVTDRAAAAAMLAEVFGFAAEGDVMHLGDQAVALVQAERPAGHGKIDHLALAVADVDVALAGFLARGARLEATTPEGPREIAEFWEGGVRYVFLSGPEGARIELCARRAGPARVAGAGHDHIGIPCSNISATEDYLKGFGLQPLAAVDLQRPEGMTLVRFLRLGESVVELYEPPELRGRPAPFAAEGLWRGLRLWGSGLEAGLRSGPDGLRVTVE</sequence>